<dbReference type="AlphaFoldDB" id="A0AAV7RIF1"/>
<organism evidence="2 3">
    <name type="scientific">Pleurodeles waltl</name>
    <name type="common">Iberian ribbed newt</name>
    <dbReference type="NCBI Taxonomy" id="8319"/>
    <lineage>
        <taxon>Eukaryota</taxon>
        <taxon>Metazoa</taxon>
        <taxon>Chordata</taxon>
        <taxon>Craniata</taxon>
        <taxon>Vertebrata</taxon>
        <taxon>Euteleostomi</taxon>
        <taxon>Amphibia</taxon>
        <taxon>Batrachia</taxon>
        <taxon>Caudata</taxon>
        <taxon>Salamandroidea</taxon>
        <taxon>Salamandridae</taxon>
        <taxon>Pleurodelinae</taxon>
        <taxon>Pleurodeles</taxon>
    </lineage>
</organism>
<feature type="region of interest" description="Disordered" evidence="1">
    <location>
        <begin position="81"/>
        <end position="124"/>
    </location>
</feature>
<gene>
    <name evidence="2" type="ORF">NDU88_005217</name>
</gene>
<feature type="compositionally biased region" description="Basic and acidic residues" evidence="1">
    <location>
        <begin position="85"/>
        <end position="117"/>
    </location>
</feature>
<evidence type="ECO:0000313" key="3">
    <source>
        <dbReference type="Proteomes" id="UP001066276"/>
    </source>
</evidence>
<dbReference type="Proteomes" id="UP001066276">
    <property type="component" value="Chromosome 5"/>
</dbReference>
<protein>
    <submittedName>
        <fullName evidence="2">Uncharacterized protein</fullName>
    </submittedName>
</protein>
<evidence type="ECO:0000256" key="1">
    <source>
        <dbReference type="SAM" id="MobiDB-lite"/>
    </source>
</evidence>
<keyword evidence="3" id="KW-1185">Reference proteome</keyword>
<evidence type="ECO:0000313" key="2">
    <source>
        <dbReference type="EMBL" id="KAJ1152442.1"/>
    </source>
</evidence>
<dbReference type="EMBL" id="JANPWB010000009">
    <property type="protein sequence ID" value="KAJ1152442.1"/>
    <property type="molecule type" value="Genomic_DNA"/>
</dbReference>
<accession>A0AAV7RIF1</accession>
<name>A0AAV7RIF1_PLEWA</name>
<reference evidence="2" key="1">
    <citation type="journal article" date="2022" name="bioRxiv">
        <title>Sequencing and chromosome-scale assembly of the giantPleurodeles waltlgenome.</title>
        <authorList>
            <person name="Brown T."/>
            <person name="Elewa A."/>
            <person name="Iarovenko S."/>
            <person name="Subramanian E."/>
            <person name="Araus A.J."/>
            <person name="Petzold A."/>
            <person name="Susuki M."/>
            <person name="Suzuki K.-i.T."/>
            <person name="Hayashi T."/>
            <person name="Toyoda A."/>
            <person name="Oliveira C."/>
            <person name="Osipova E."/>
            <person name="Leigh N.D."/>
            <person name="Simon A."/>
            <person name="Yun M.H."/>
        </authorList>
    </citation>
    <scope>NUCLEOTIDE SEQUENCE</scope>
    <source>
        <strain evidence="2">20211129_DDA</strain>
        <tissue evidence="2">Liver</tissue>
    </source>
</reference>
<proteinExistence type="predicted"/>
<comment type="caution">
    <text evidence="2">The sequence shown here is derived from an EMBL/GenBank/DDBJ whole genome shotgun (WGS) entry which is preliminary data.</text>
</comment>
<sequence length="141" mass="15402">MGPPHTVRKLKLVKLVLLEAPTPDMEDVLMPESRKELIEAAPLQLVVQTLNADGDALILDTVHSPCTSLEANTDAVTLEVQTSEKTSDGLQREAVRSTDTPIREEQSDTLRCREDPRGGPGATWRRVVTPEVLGGGLRLLQ</sequence>